<dbReference type="EMBL" id="BAAAZP010000117">
    <property type="protein sequence ID" value="GAA3690451.1"/>
    <property type="molecule type" value="Genomic_DNA"/>
</dbReference>
<dbReference type="InterPro" id="IPR035906">
    <property type="entry name" value="MetI-like_sf"/>
</dbReference>
<dbReference type="CDD" id="cd06261">
    <property type="entry name" value="TM_PBP2"/>
    <property type="match status" value="1"/>
</dbReference>
<dbReference type="Pfam" id="PF00528">
    <property type="entry name" value="BPD_transp_1"/>
    <property type="match status" value="1"/>
</dbReference>
<dbReference type="SUPFAM" id="SSF161098">
    <property type="entry name" value="MetI-like"/>
    <property type="match status" value="1"/>
</dbReference>
<dbReference type="Proteomes" id="UP001500902">
    <property type="component" value="Unassembled WGS sequence"/>
</dbReference>
<evidence type="ECO:0000256" key="6">
    <source>
        <dbReference type="ARBA" id="ARBA00023136"/>
    </source>
</evidence>
<evidence type="ECO:0000313" key="9">
    <source>
        <dbReference type="EMBL" id="GAA3690451.1"/>
    </source>
</evidence>
<comment type="similarity">
    <text evidence="7">Belongs to the binding-protein-dependent transport system permease family.</text>
</comment>
<proteinExistence type="inferred from homology"/>
<dbReference type="PANTHER" id="PTHR30193:SF41">
    <property type="entry name" value="DIACETYLCHITOBIOSE UPTAKE SYSTEM PERMEASE PROTEIN NGCF"/>
    <property type="match status" value="1"/>
</dbReference>
<protein>
    <submittedName>
        <fullName evidence="9">Sugar ABC transporter permease</fullName>
    </submittedName>
</protein>
<evidence type="ECO:0000256" key="4">
    <source>
        <dbReference type="ARBA" id="ARBA00022692"/>
    </source>
</evidence>
<evidence type="ECO:0000313" key="10">
    <source>
        <dbReference type="Proteomes" id="UP001500902"/>
    </source>
</evidence>
<evidence type="ECO:0000256" key="7">
    <source>
        <dbReference type="RuleBase" id="RU363032"/>
    </source>
</evidence>
<keyword evidence="3" id="KW-1003">Cell membrane</keyword>
<dbReference type="RefSeq" id="WP_344886574.1">
    <property type="nucleotide sequence ID" value="NZ_BAAAZP010000117.1"/>
</dbReference>
<keyword evidence="5 7" id="KW-1133">Transmembrane helix</keyword>
<dbReference type="InterPro" id="IPR000515">
    <property type="entry name" value="MetI-like"/>
</dbReference>
<keyword evidence="2 7" id="KW-0813">Transport</keyword>
<reference evidence="10" key="1">
    <citation type="journal article" date="2019" name="Int. J. Syst. Evol. Microbiol.">
        <title>The Global Catalogue of Microorganisms (GCM) 10K type strain sequencing project: providing services to taxonomists for standard genome sequencing and annotation.</title>
        <authorList>
            <consortium name="The Broad Institute Genomics Platform"/>
            <consortium name="The Broad Institute Genome Sequencing Center for Infectious Disease"/>
            <person name="Wu L."/>
            <person name="Ma J."/>
        </authorList>
    </citation>
    <scope>NUCLEOTIDE SEQUENCE [LARGE SCALE GENOMIC DNA]</scope>
    <source>
        <strain evidence="10">JCM 16904</strain>
    </source>
</reference>
<evidence type="ECO:0000259" key="8">
    <source>
        <dbReference type="PROSITE" id="PS50928"/>
    </source>
</evidence>
<gene>
    <name evidence="9" type="ORF">GCM10022224_064850</name>
</gene>
<comment type="caution">
    <text evidence="9">The sequence shown here is derived from an EMBL/GenBank/DDBJ whole genome shotgun (WGS) entry which is preliminary data.</text>
</comment>
<feature type="transmembrane region" description="Helical" evidence="7">
    <location>
        <begin position="160"/>
        <end position="185"/>
    </location>
</feature>
<evidence type="ECO:0000256" key="5">
    <source>
        <dbReference type="ARBA" id="ARBA00022989"/>
    </source>
</evidence>
<dbReference type="Gene3D" id="1.10.3720.10">
    <property type="entry name" value="MetI-like"/>
    <property type="match status" value="1"/>
</dbReference>
<evidence type="ECO:0000256" key="1">
    <source>
        <dbReference type="ARBA" id="ARBA00004651"/>
    </source>
</evidence>
<organism evidence="9 10">
    <name type="scientific">Nonomuraea antimicrobica</name>
    <dbReference type="NCBI Taxonomy" id="561173"/>
    <lineage>
        <taxon>Bacteria</taxon>
        <taxon>Bacillati</taxon>
        <taxon>Actinomycetota</taxon>
        <taxon>Actinomycetes</taxon>
        <taxon>Streptosporangiales</taxon>
        <taxon>Streptosporangiaceae</taxon>
        <taxon>Nonomuraea</taxon>
    </lineage>
</organism>
<sequence length="298" mass="32984">MSAAHRRRAKPWNQRLAPYLFVLPNMLIFGLFVVYPAINNFNISLYDSRNGRDFTYVGGANYQELFGSDDFWSAARATVVFAVCFVVLTTVLSVALALLLNRRIKGRGFFRTVFFLPVVLSPVVVGLIWGWIFERGNGLLNTMLGRAGLGQPGWLVDGGLAMAVVIFVGLWMHIGFYILIILAGLQGIDPAYYEAATMDGATRWQQLRGITLPLLRPTTMVVVILSLIAGFQAFDYIWTLTGGGPIGATTLMVQYIYENAFQSPIRYGLAAAASVVLFVTVFALTLLNFLYGRRREAA</sequence>
<keyword evidence="10" id="KW-1185">Reference proteome</keyword>
<feature type="transmembrane region" description="Helical" evidence="7">
    <location>
        <begin position="112"/>
        <end position="133"/>
    </location>
</feature>
<feature type="transmembrane region" description="Helical" evidence="7">
    <location>
        <begin position="213"/>
        <end position="231"/>
    </location>
</feature>
<evidence type="ECO:0000256" key="3">
    <source>
        <dbReference type="ARBA" id="ARBA00022475"/>
    </source>
</evidence>
<keyword evidence="6 7" id="KW-0472">Membrane</keyword>
<feature type="domain" description="ABC transmembrane type-1" evidence="8">
    <location>
        <begin position="75"/>
        <end position="288"/>
    </location>
</feature>
<comment type="subcellular location">
    <subcellularLocation>
        <location evidence="1 7">Cell membrane</location>
        <topology evidence="1 7">Multi-pass membrane protein</topology>
    </subcellularLocation>
</comment>
<feature type="transmembrane region" description="Helical" evidence="7">
    <location>
        <begin position="269"/>
        <end position="291"/>
    </location>
</feature>
<feature type="transmembrane region" description="Helical" evidence="7">
    <location>
        <begin position="79"/>
        <end position="100"/>
    </location>
</feature>
<evidence type="ECO:0000256" key="2">
    <source>
        <dbReference type="ARBA" id="ARBA00022448"/>
    </source>
</evidence>
<accession>A0ABP7CIY8</accession>
<dbReference type="PROSITE" id="PS50928">
    <property type="entry name" value="ABC_TM1"/>
    <property type="match status" value="1"/>
</dbReference>
<name>A0ABP7CIY8_9ACTN</name>
<dbReference type="PANTHER" id="PTHR30193">
    <property type="entry name" value="ABC TRANSPORTER PERMEASE PROTEIN"/>
    <property type="match status" value="1"/>
</dbReference>
<dbReference type="InterPro" id="IPR051393">
    <property type="entry name" value="ABC_transporter_permease"/>
</dbReference>
<feature type="transmembrane region" description="Helical" evidence="7">
    <location>
        <begin position="16"/>
        <end position="38"/>
    </location>
</feature>
<keyword evidence="4 7" id="KW-0812">Transmembrane</keyword>